<dbReference type="PANTHER" id="PTHR45947:SF3">
    <property type="entry name" value="SULFOQUINOVOSYL TRANSFERASE SQD2"/>
    <property type="match status" value="1"/>
</dbReference>
<dbReference type="Pfam" id="PF00534">
    <property type="entry name" value="Glycos_transf_1"/>
    <property type="match status" value="1"/>
</dbReference>
<dbReference type="OrthoDB" id="139410at2"/>
<feature type="domain" description="Glycosyltransferase subfamily 4-like N-terminal" evidence="2">
    <location>
        <begin position="19"/>
        <end position="164"/>
    </location>
</feature>
<sequence length="367" mass="41066">MHILMIAPEQVPIPGSGSVEICMLAIAKELVKQHKVTIISRQYKGCKNIVSLDNLTIIRVPAISSNKYITAVLHYIKGKHYDFIQVDNRPIYMAKVKKAKPKTPVALFLHSMTFVPRTLEIASCLHKADLIIANSSSLKNNLARIFPNQNHKIHIVHLGVDVSRFKPLTNTQKNAYRSKQQLGSSFLLLFSGRVVPRKGVAELIEATRLVRTQIPDTKLIIVGAGNTTYIRKLNSIAKKRNIPVYFTGLVSHKSIHNIYRLVDCFICPSQKHEAFGLVNIEAMASGIPVVASDIGGIKEIIKHGQNGYLVKDYKNPQSFAHYIIKIGQNKLLADNMAQQGRLMAVNQFSWSHTAARLMAIYKKSSRE</sequence>
<dbReference type="InterPro" id="IPR028098">
    <property type="entry name" value="Glyco_trans_4-like_N"/>
</dbReference>
<gene>
    <name evidence="3" type="ORF">EHS13_12060</name>
</gene>
<dbReference type="Gene3D" id="3.40.50.2000">
    <property type="entry name" value="Glycogen Phosphorylase B"/>
    <property type="match status" value="2"/>
</dbReference>
<evidence type="ECO:0000259" key="2">
    <source>
        <dbReference type="Pfam" id="PF13439"/>
    </source>
</evidence>
<organism evidence="3 4">
    <name type="scientific">Paenibacillus psychroresistens</name>
    <dbReference type="NCBI Taxonomy" id="1778678"/>
    <lineage>
        <taxon>Bacteria</taxon>
        <taxon>Bacillati</taxon>
        <taxon>Bacillota</taxon>
        <taxon>Bacilli</taxon>
        <taxon>Bacillales</taxon>
        <taxon>Paenibacillaceae</taxon>
        <taxon>Paenibacillus</taxon>
    </lineage>
</organism>
<reference evidence="4" key="1">
    <citation type="submission" date="2018-11" db="EMBL/GenBank/DDBJ databases">
        <title>Complete genome sequence of Paenibacillus sp. ML311-T8.</title>
        <authorList>
            <person name="Nam Y.-D."/>
            <person name="Kang J."/>
            <person name="Chung W.-H."/>
            <person name="Park Y.S."/>
        </authorList>
    </citation>
    <scope>NUCLEOTIDE SEQUENCE [LARGE SCALE GENOMIC DNA]</scope>
    <source>
        <strain evidence="4">ML311-T8</strain>
    </source>
</reference>
<feature type="domain" description="Glycosyl transferase family 1" evidence="1">
    <location>
        <begin position="177"/>
        <end position="341"/>
    </location>
</feature>
<dbReference type="RefSeq" id="WP_155700599.1">
    <property type="nucleotide sequence ID" value="NZ_CP034235.1"/>
</dbReference>
<evidence type="ECO:0000259" key="1">
    <source>
        <dbReference type="Pfam" id="PF00534"/>
    </source>
</evidence>
<dbReference type="CDD" id="cd03801">
    <property type="entry name" value="GT4_PimA-like"/>
    <property type="match status" value="1"/>
</dbReference>
<dbReference type="Pfam" id="PF13439">
    <property type="entry name" value="Glyco_transf_4"/>
    <property type="match status" value="1"/>
</dbReference>
<dbReference type="KEGG" id="ppsc:EHS13_12060"/>
<protein>
    <submittedName>
        <fullName evidence="3">Glycosyltransferase family 1 protein</fullName>
    </submittedName>
</protein>
<keyword evidence="3" id="KW-0808">Transferase</keyword>
<dbReference type="PANTHER" id="PTHR45947">
    <property type="entry name" value="SULFOQUINOVOSYL TRANSFERASE SQD2"/>
    <property type="match status" value="1"/>
</dbReference>
<accession>A0A6B8RJ03</accession>
<dbReference type="AlphaFoldDB" id="A0A6B8RJ03"/>
<name>A0A6B8RJ03_9BACL</name>
<dbReference type="InterPro" id="IPR050194">
    <property type="entry name" value="Glycosyltransferase_grp1"/>
</dbReference>
<dbReference type="GO" id="GO:0016757">
    <property type="term" value="F:glycosyltransferase activity"/>
    <property type="evidence" value="ECO:0007669"/>
    <property type="project" value="InterPro"/>
</dbReference>
<dbReference type="SUPFAM" id="SSF53756">
    <property type="entry name" value="UDP-Glycosyltransferase/glycogen phosphorylase"/>
    <property type="match status" value="1"/>
</dbReference>
<evidence type="ECO:0000313" key="4">
    <source>
        <dbReference type="Proteomes" id="UP000426246"/>
    </source>
</evidence>
<dbReference type="InterPro" id="IPR001296">
    <property type="entry name" value="Glyco_trans_1"/>
</dbReference>
<dbReference type="Proteomes" id="UP000426246">
    <property type="component" value="Chromosome"/>
</dbReference>
<dbReference type="EMBL" id="CP034235">
    <property type="protein sequence ID" value="QGQ95562.1"/>
    <property type="molecule type" value="Genomic_DNA"/>
</dbReference>
<evidence type="ECO:0000313" key="3">
    <source>
        <dbReference type="EMBL" id="QGQ95562.1"/>
    </source>
</evidence>
<proteinExistence type="predicted"/>
<keyword evidence="4" id="KW-1185">Reference proteome</keyword>